<feature type="transmembrane region" description="Helical" evidence="1">
    <location>
        <begin position="116"/>
        <end position="147"/>
    </location>
</feature>
<comment type="caution">
    <text evidence="2">The sequence shown here is derived from an EMBL/GenBank/DDBJ whole genome shotgun (WGS) entry which is preliminary data.</text>
</comment>
<feature type="transmembrane region" description="Helical" evidence="1">
    <location>
        <begin position="6"/>
        <end position="22"/>
    </location>
</feature>
<dbReference type="OrthoDB" id="1846546at2"/>
<proteinExistence type="predicted"/>
<feature type="transmembrane region" description="Helical" evidence="1">
    <location>
        <begin position="42"/>
        <end position="60"/>
    </location>
</feature>
<evidence type="ECO:0000313" key="2">
    <source>
        <dbReference type="EMBL" id="OEF97286.1"/>
    </source>
</evidence>
<accession>A0A1D2YSK2</accession>
<dbReference type="RefSeq" id="WP_069657499.1">
    <property type="nucleotide sequence ID" value="NZ_MIJF01000067.1"/>
</dbReference>
<dbReference type="EMBL" id="MIJF01000067">
    <property type="protein sequence ID" value="OEF97286.1"/>
    <property type="molecule type" value="Genomic_DNA"/>
</dbReference>
<dbReference type="Pfam" id="PF14045">
    <property type="entry name" value="YIEGIA"/>
    <property type="match status" value="1"/>
</dbReference>
<dbReference type="STRING" id="337097.BHF71_03895"/>
<evidence type="ECO:0000313" key="3">
    <source>
        <dbReference type="Proteomes" id="UP000243739"/>
    </source>
</evidence>
<keyword evidence="3" id="KW-1185">Reference proteome</keyword>
<dbReference type="InterPro" id="IPR025918">
    <property type="entry name" value="YIEGIA"/>
</dbReference>
<dbReference type="Proteomes" id="UP000243739">
    <property type="component" value="Unassembled WGS sequence"/>
</dbReference>
<organism evidence="2 3">
    <name type="scientific">Vulcanibacillus modesticaldus</name>
    <dbReference type="NCBI Taxonomy" id="337097"/>
    <lineage>
        <taxon>Bacteria</taxon>
        <taxon>Bacillati</taxon>
        <taxon>Bacillota</taxon>
        <taxon>Bacilli</taxon>
        <taxon>Bacillales</taxon>
        <taxon>Bacillaceae</taxon>
        <taxon>Vulcanibacillus</taxon>
    </lineage>
</organism>
<keyword evidence="1" id="KW-0472">Membrane</keyword>
<evidence type="ECO:0008006" key="4">
    <source>
        <dbReference type="Google" id="ProtNLM"/>
    </source>
</evidence>
<sequence length="293" mass="32798">MLNDNMIPVLLGVIFGFSNRLIMLRTDYRQYPTYQHGKMIHLSLGFIAAALGAVAVPALMEEDYTAITFLVVAAQQFRDVRNMERETLSKLDQLELVKRGTTYIEGIAMVFESRNYLVMFAAFFTSMVTVFSDWKIGILAGIVSYFVSKKFMAGSNLKHIADIVEGEVRLDGPHLYVDDIYIMNIGLNTNQELIMKHGMGLIIKPKDQNSIVTLANLGQRQAILHNLSIIMGVYRDSGEPALVPLSKRDLNDGRLGVFFLPQVKDIKKAIEVAELVPVLENAIRLPSESDANK</sequence>
<dbReference type="AlphaFoldDB" id="A0A1D2YSK2"/>
<name>A0A1D2YSK2_9BACI</name>
<keyword evidence="1" id="KW-0812">Transmembrane</keyword>
<protein>
    <recommendedName>
        <fullName evidence="4">YIEGIA protein</fullName>
    </recommendedName>
</protein>
<gene>
    <name evidence="2" type="ORF">BHF71_03895</name>
</gene>
<evidence type="ECO:0000256" key="1">
    <source>
        <dbReference type="SAM" id="Phobius"/>
    </source>
</evidence>
<keyword evidence="1" id="KW-1133">Transmembrane helix</keyword>
<reference evidence="2 3" key="1">
    <citation type="submission" date="2016-09" db="EMBL/GenBank/DDBJ databases">
        <title>Draft genome sequence for the type strain of Vulcanibacillus modesticaldus BR, a strictly anaerobic, moderately thermophilic, and nitrate-reducing bacterium from deep sea-hydrothermal vents of the Mid-Atlantic Ridge.</title>
        <authorList>
            <person name="Abin C.A."/>
            <person name="Hollibaugh J.T."/>
        </authorList>
    </citation>
    <scope>NUCLEOTIDE SEQUENCE [LARGE SCALE GENOMIC DNA]</scope>
    <source>
        <strain evidence="2 3">BR</strain>
    </source>
</reference>